<evidence type="ECO:0000256" key="1">
    <source>
        <dbReference type="ARBA" id="ARBA00004613"/>
    </source>
</evidence>
<keyword evidence="5" id="KW-0378">Hydrolase</keyword>
<dbReference type="KEGG" id="aprc:113859286"/>
<comment type="subcellular location">
    <subcellularLocation>
        <location evidence="1">Secreted</location>
    </subcellularLocation>
</comment>
<evidence type="ECO:0000256" key="2">
    <source>
        <dbReference type="ARBA" id="ARBA00008668"/>
    </source>
</evidence>
<dbReference type="AlphaFoldDB" id="A0A8B8KVC8"/>
<dbReference type="InterPro" id="IPR051238">
    <property type="entry name" value="GDSL_esterase/lipase"/>
</dbReference>
<evidence type="ECO:0000256" key="5">
    <source>
        <dbReference type="ARBA" id="ARBA00022801"/>
    </source>
</evidence>
<dbReference type="Gene3D" id="3.40.50.1110">
    <property type="entry name" value="SGNH hydrolase"/>
    <property type="match status" value="1"/>
</dbReference>
<evidence type="ECO:0000313" key="9">
    <source>
        <dbReference type="Proteomes" id="UP000694853"/>
    </source>
</evidence>
<dbReference type="InterPro" id="IPR035669">
    <property type="entry name" value="SGNH_plant_lipase-like"/>
</dbReference>
<evidence type="ECO:0000256" key="3">
    <source>
        <dbReference type="ARBA" id="ARBA00022525"/>
    </source>
</evidence>
<dbReference type="GO" id="GO:0016042">
    <property type="term" value="P:lipid catabolic process"/>
    <property type="evidence" value="ECO:0007669"/>
    <property type="project" value="UniProtKB-KW"/>
</dbReference>
<dbReference type="OrthoDB" id="1683520at2759"/>
<dbReference type="RefSeq" id="XP_027347896.1">
    <property type="nucleotide sequence ID" value="XM_027492095.1"/>
</dbReference>
<dbReference type="GO" id="GO:0016788">
    <property type="term" value="F:hydrolase activity, acting on ester bonds"/>
    <property type="evidence" value="ECO:0007669"/>
    <property type="project" value="InterPro"/>
</dbReference>
<keyword evidence="9" id="KW-1185">Reference proteome</keyword>
<evidence type="ECO:0000256" key="6">
    <source>
        <dbReference type="ARBA" id="ARBA00022963"/>
    </source>
</evidence>
<dbReference type="Pfam" id="PF00657">
    <property type="entry name" value="Lipase_GDSL"/>
    <property type="match status" value="1"/>
</dbReference>
<comment type="similarity">
    <text evidence="2">Belongs to the 'GDSL' lipolytic enzyme family.</text>
</comment>
<keyword evidence="4 8" id="KW-0732">Signal</keyword>
<dbReference type="PANTHER" id="PTHR45650:SF89">
    <property type="entry name" value="GDSL-LIKE LIPASE_ACYLHYDROLASE"/>
    <property type="match status" value="1"/>
</dbReference>
<organism evidence="9 10">
    <name type="scientific">Abrus precatorius</name>
    <name type="common">Indian licorice</name>
    <name type="synonym">Glycine abrus</name>
    <dbReference type="NCBI Taxonomy" id="3816"/>
    <lineage>
        <taxon>Eukaryota</taxon>
        <taxon>Viridiplantae</taxon>
        <taxon>Streptophyta</taxon>
        <taxon>Embryophyta</taxon>
        <taxon>Tracheophyta</taxon>
        <taxon>Spermatophyta</taxon>
        <taxon>Magnoliopsida</taxon>
        <taxon>eudicotyledons</taxon>
        <taxon>Gunneridae</taxon>
        <taxon>Pentapetalae</taxon>
        <taxon>rosids</taxon>
        <taxon>fabids</taxon>
        <taxon>Fabales</taxon>
        <taxon>Fabaceae</taxon>
        <taxon>Papilionoideae</taxon>
        <taxon>50 kb inversion clade</taxon>
        <taxon>NPAAA clade</taxon>
        <taxon>indigoferoid/millettioid clade</taxon>
        <taxon>Abreae</taxon>
        <taxon>Abrus</taxon>
    </lineage>
</organism>
<proteinExistence type="inferred from homology"/>
<accession>A0A8B8KVC8</accession>
<dbReference type="PANTHER" id="PTHR45650">
    <property type="entry name" value="GDSL-LIKE LIPASE/ACYLHYDROLASE-RELATED"/>
    <property type="match status" value="1"/>
</dbReference>
<reference evidence="9" key="1">
    <citation type="journal article" date="2019" name="Toxins">
        <title>Detection of Abrin-Like and Prepropulchellin-Like Toxin Genes and Transcripts Using Whole Genome Sequencing and Full-Length Transcript Sequencing of Abrus precatorius.</title>
        <authorList>
            <person name="Hovde B.T."/>
            <person name="Daligault H.E."/>
            <person name="Hanschen E.R."/>
            <person name="Kunde Y.A."/>
            <person name="Johnson M.B."/>
            <person name="Starkenburg S.R."/>
            <person name="Johnson S.L."/>
        </authorList>
    </citation>
    <scope>NUCLEOTIDE SEQUENCE [LARGE SCALE GENOMIC DNA]</scope>
</reference>
<feature type="signal peptide" evidence="8">
    <location>
        <begin position="1"/>
        <end position="24"/>
    </location>
</feature>
<evidence type="ECO:0000313" key="10">
    <source>
        <dbReference type="RefSeq" id="XP_027347896.1"/>
    </source>
</evidence>
<reference evidence="10" key="2">
    <citation type="submission" date="2025-08" db="UniProtKB">
        <authorList>
            <consortium name="RefSeq"/>
        </authorList>
    </citation>
    <scope>IDENTIFICATION</scope>
    <source>
        <tissue evidence="10">Young leaves</tissue>
    </source>
</reference>
<name>A0A8B8KVC8_ABRPR</name>
<dbReference type="GO" id="GO:0005576">
    <property type="term" value="C:extracellular region"/>
    <property type="evidence" value="ECO:0007669"/>
    <property type="project" value="UniProtKB-SubCell"/>
</dbReference>
<evidence type="ECO:0000256" key="8">
    <source>
        <dbReference type="SAM" id="SignalP"/>
    </source>
</evidence>
<keyword evidence="7" id="KW-0443">Lipid metabolism</keyword>
<evidence type="ECO:0000256" key="4">
    <source>
        <dbReference type="ARBA" id="ARBA00022729"/>
    </source>
</evidence>
<sequence length="354" mass="39276">MDCETKIWLMVLFFFSAIYKQQCALGEPQVPCLFIFGDSLSDSGNNNKLSTDAKVNYLPYGIDFPDGPTGRFTNGRTSVDIITQLLGLDDFIPPFANSSSSDIVRGVNYASGAAGIRNETGTHLGEDVSMELQLQNHKVIISQIAKKLGSSEQAQPHLNKCLYYVNIGSNDYLNNYFLPEHYPSSRMYSPDQYAGALVQQYSMHLKDLYLLGARKFALIGLSLLGCVPHEIVVHGKNGSICVDEESKAALIFNDKLKTLVDRFNNELSDAKFIFINSAVITDTNLLPDAFICCKVGSNGQCTPNQEPCKNRNLHPFFDEFHPTEIVNQVTARSAYNAPIPDYAHPMDISHLVKL</sequence>
<dbReference type="Proteomes" id="UP000694853">
    <property type="component" value="Unplaced"/>
</dbReference>
<keyword evidence="3" id="KW-0964">Secreted</keyword>
<evidence type="ECO:0000256" key="7">
    <source>
        <dbReference type="ARBA" id="ARBA00023098"/>
    </source>
</evidence>
<protein>
    <submittedName>
        <fullName evidence="10">GDSL esterase/lipase At1g29670-like</fullName>
    </submittedName>
</protein>
<gene>
    <name evidence="10" type="primary">LOC113859286</name>
</gene>
<dbReference type="CDD" id="cd01837">
    <property type="entry name" value="SGNH_plant_lipase_like"/>
    <property type="match status" value="1"/>
</dbReference>
<keyword evidence="6" id="KW-0442">Lipid degradation</keyword>
<dbReference type="InterPro" id="IPR001087">
    <property type="entry name" value="GDSL"/>
</dbReference>
<feature type="chain" id="PRO_5034062983" evidence="8">
    <location>
        <begin position="25"/>
        <end position="354"/>
    </location>
</feature>
<dbReference type="InterPro" id="IPR036514">
    <property type="entry name" value="SGNH_hydro_sf"/>
</dbReference>
<dbReference type="GeneID" id="113859286"/>